<evidence type="ECO:0000256" key="4">
    <source>
        <dbReference type="SAM" id="SignalP"/>
    </source>
</evidence>
<keyword evidence="3" id="KW-0378">Hydrolase</keyword>
<dbReference type="Gene3D" id="2.40.10.10">
    <property type="entry name" value="Trypsin-like serine proteases"/>
    <property type="match status" value="2"/>
</dbReference>
<dbReference type="Proteomes" id="UP001317742">
    <property type="component" value="Chromosome"/>
</dbReference>
<evidence type="ECO:0000256" key="1">
    <source>
        <dbReference type="ARBA" id="ARBA00010541"/>
    </source>
</evidence>
<dbReference type="InterPro" id="IPR043504">
    <property type="entry name" value="Peptidase_S1_PA_chymotrypsin"/>
</dbReference>
<evidence type="ECO:0000313" key="6">
    <source>
        <dbReference type="Proteomes" id="UP001317742"/>
    </source>
</evidence>
<accession>A0ABM8AXA7</accession>
<evidence type="ECO:0000256" key="3">
    <source>
        <dbReference type="ARBA" id="ARBA00022801"/>
    </source>
</evidence>
<gene>
    <name evidence="5" type="ORF">SYK_04220</name>
</gene>
<dbReference type="EMBL" id="AP026709">
    <property type="protein sequence ID" value="BDQ36062.1"/>
    <property type="molecule type" value="Genomic_DNA"/>
</dbReference>
<protein>
    <recommendedName>
        <fullName evidence="7">Serine protease</fullName>
    </recommendedName>
</protein>
<dbReference type="PANTHER" id="PTHR43343:SF3">
    <property type="entry name" value="PROTEASE DO-LIKE 8, CHLOROPLASTIC"/>
    <property type="match status" value="1"/>
</dbReference>
<dbReference type="PRINTS" id="PR00834">
    <property type="entry name" value="PROTEASES2C"/>
</dbReference>
<dbReference type="InterPro" id="IPR009003">
    <property type="entry name" value="Peptidase_S1_PA"/>
</dbReference>
<feature type="signal peptide" evidence="4">
    <location>
        <begin position="1"/>
        <end position="26"/>
    </location>
</feature>
<dbReference type="Pfam" id="PF13365">
    <property type="entry name" value="Trypsin_2"/>
    <property type="match status" value="1"/>
</dbReference>
<keyword evidence="6" id="KW-1185">Reference proteome</keyword>
<sequence>MRRVPRVAPLLLCAVFLLCSCKSVHLGGGKGLSGSPTENVEVLLDQGKIVEASDIVVDNEAYFAGSIGEPETKAILARLSAALDYTYSPQVQTIKERLHSIHWPVPRSDWKGVKDSISHIRLELDELGKLAIFKYPRYRPAIYGQALLALQAKEDEIRADTPKNFVGFSLVDGKNFFAEYPVHIEEGIFLDENKSIWSGALADMKAADKAVFIATYGANLPHSAQKELAQSYFLSLCPKGKDADLKNILAAYEKTRAAGLDLQSIPGIKIAFLQVTSPDLIKDKALDFGVDIKLDMPFDASKASMRKAFSHGAVKNADILILVNMAVSKAKRVVEENETISSTYVASYGQEINPEYEIAKAELEAASVQHHAAQSKTTTSWAVDVFAHWDEESKKTDLIESTGNRYDVAKKKMRTTPKHISIAQYQPYPVTKAHMDIYKFATVNYYVIDKRKKVFFKDTFDVSEKSFFTVCYAMEESDPNKEKFLQTSVLEDDVVRYEMEPIPVNLSDLLEQFATRPSEWKRYASMESIHRTFTKDRSLAQRKHHSEKYEIDKYSDKRFDSVVVVRNTGQGMGTGFYVTGDMIITNYHVVEEANYVQLKRFDQRETMGRVIARDAYLDLALIQADMRGKPVCFYNKRTLPIGKTLEVIGHPNGYEFSISRGVVSTVRKTRPINFPSSNKKILYIQTDAATNGGNSGGPVFFGKYVVGVNDWGQVTTSSGASAQGLNFSIHYAEVFKFLDQNGIRVSKGSK</sequence>
<dbReference type="InterPro" id="IPR001940">
    <property type="entry name" value="Peptidase_S1C"/>
</dbReference>
<keyword evidence="4" id="KW-0732">Signal</keyword>
<comment type="similarity">
    <text evidence="1">Belongs to the peptidase S1C family.</text>
</comment>
<feature type="chain" id="PRO_5046691342" description="Serine protease" evidence="4">
    <location>
        <begin position="27"/>
        <end position="750"/>
    </location>
</feature>
<dbReference type="PANTHER" id="PTHR43343">
    <property type="entry name" value="PEPTIDASE S12"/>
    <property type="match status" value="1"/>
</dbReference>
<dbReference type="RefSeq" id="WP_281761988.1">
    <property type="nucleotide sequence ID" value="NZ_AP026709.1"/>
</dbReference>
<name>A0ABM8AXA7_9BACT</name>
<dbReference type="InterPro" id="IPR051201">
    <property type="entry name" value="Chloro_Bact_Ser_Proteases"/>
</dbReference>
<organism evidence="5 6">
    <name type="scientific">Pseudodesulfovibrio nedwellii</name>
    <dbReference type="NCBI Taxonomy" id="2973072"/>
    <lineage>
        <taxon>Bacteria</taxon>
        <taxon>Pseudomonadati</taxon>
        <taxon>Thermodesulfobacteriota</taxon>
        <taxon>Desulfovibrionia</taxon>
        <taxon>Desulfovibrionales</taxon>
        <taxon>Desulfovibrionaceae</taxon>
    </lineage>
</organism>
<evidence type="ECO:0000313" key="5">
    <source>
        <dbReference type="EMBL" id="BDQ36062.1"/>
    </source>
</evidence>
<reference evidence="5 6" key="1">
    <citation type="submission" date="2022-08" db="EMBL/GenBank/DDBJ databases">
        <title>Genome Sequence of the sulphate-reducing bacterium, Pseudodesulfovibrio sp. SYK.</title>
        <authorList>
            <person name="Kondo R."/>
            <person name="Kataoka T."/>
        </authorList>
    </citation>
    <scope>NUCLEOTIDE SEQUENCE [LARGE SCALE GENOMIC DNA]</scope>
    <source>
        <strain evidence="5 6">SYK</strain>
    </source>
</reference>
<proteinExistence type="inferred from homology"/>
<dbReference type="PROSITE" id="PS51257">
    <property type="entry name" value="PROKAR_LIPOPROTEIN"/>
    <property type="match status" value="1"/>
</dbReference>
<dbReference type="SUPFAM" id="SSF50494">
    <property type="entry name" value="Trypsin-like serine proteases"/>
    <property type="match status" value="1"/>
</dbReference>
<keyword evidence="2" id="KW-0645">Protease</keyword>
<evidence type="ECO:0000256" key="2">
    <source>
        <dbReference type="ARBA" id="ARBA00022670"/>
    </source>
</evidence>
<evidence type="ECO:0008006" key="7">
    <source>
        <dbReference type="Google" id="ProtNLM"/>
    </source>
</evidence>